<dbReference type="Proteomes" id="UP000321409">
    <property type="component" value="Unassembled WGS sequence"/>
</dbReference>
<evidence type="ECO:0000313" key="1">
    <source>
        <dbReference type="EMBL" id="GEP23318.1"/>
    </source>
</evidence>
<organism evidence="1 2">
    <name type="scientific">Lentilactobacillus diolivorans</name>
    <dbReference type="NCBI Taxonomy" id="179838"/>
    <lineage>
        <taxon>Bacteria</taxon>
        <taxon>Bacillati</taxon>
        <taxon>Bacillota</taxon>
        <taxon>Bacilli</taxon>
        <taxon>Lactobacillales</taxon>
        <taxon>Lactobacillaceae</taxon>
        <taxon>Lentilactobacillus</taxon>
    </lineage>
</organism>
<keyword evidence="2" id="KW-1185">Reference proteome</keyword>
<proteinExistence type="predicted"/>
<protein>
    <submittedName>
        <fullName evidence="1">Uncharacterized protein</fullName>
    </submittedName>
</protein>
<accession>A0ABQ0XB47</accession>
<dbReference type="EMBL" id="BKAB01000010">
    <property type="protein sequence ID" value="GEP23318.1"/>
    <property type="molecule type" value="Genomic_DNA"/>
</dbReference>
<gene>
    <name evidence="1" type="ORF">LDI01_09110</name>
</gene>
<comment type="caution">
    <text evidence="1">The sequence shown here is derived from an EMBL/GenBank/DDBJ whole genome shotgun (WGS) entry which is preliminary data.</text>
</comment>
<sequence>MWVIGSSLYLHERCCGVEYQRCARLNPQNDHCNVYATKRHRRDYRVDRLVDLQGTKKAPSKLLHSGLGTIFV</sequence>
<name>A0ABQ0XB47_9LACO</name>
<evidence type="ECO:0000313" key="2">
    <source>
        <dbReference type="Proteomes" id="UP000321409"/>
    </source>
</evidence>
<reference evidence="1 2" key="1">
    <citation type="submission" date="2019-07" db="EMBL/GenBank/DDBJ databases">
        <title>Whole genome shotgun sequence of Lactobacillus diolivorans NBRC 107869.</title>
        <authorList>
            <person name="Hosoyama A."/>
            <person name="Uohara A."/>
            <person name="Ohji S."/>
            <person name="Ichikawa N."/>
        </authorList>
    </citation>
    <scope>NUCLEOTIDE SEQUENCE [LARGE SCALE GENOMIC DNA]</scope>
    <source>
        <strain evidence="1 2">NBRC 107869</strain>
    </source>
</reference>